<accession>A0A4Q1ZYW7</accession>
<comment type="caution">
    <text evidence="2">The sequence shown here is derived from an EMBL/GenBank/DDBJ whole genome shotgun (WGS) entry which is preliminary data.</text>
</comment>
<feature type="compositionally biased region" description="Basic and acidic residues" evidence="1">
    <location>
        <begin position="87"/>
        <end position="100"/>
    </location>
</feature>
<dbReference type="AlphaFoldDB" id="A0A4Q1ZYW7"/>
<dbReference type="Proteomes" id="UP000289316">
    <property type="component" value="Unassembled WGS sequence"/>
</dbReference>
<feature type="compositionally biased region" description="Polar residues" evidence="1">
    <location>
        <begin position="101"/>
        <end position="119"/>
    </location>
</feature>
<sequence>MVKKRKKNGAPAPSLSVGWSDGDQDIIDFLDNTTRATGLSKTTLVKNALRVYAQRVKEDGKITVLLPENLFDSKLTSTNESYSSAIRDSDKDNVTEKERTLQNTAPKNIEQKSQSSSDTDLNESYVDITSENISGMFNPLIDYK</sequence>
<organism evidence="2 3">
    <name type="scientific">Ligilactobacillus murinus</name>
    <dbReference type="NCBI Taxonomy" id="1622"/>
    <lineage>
        <taxon>Bacteria</taxon>
        <taxon>Bacillati</taxon>
        <taxon>Bacillota</taxon>
        <taxon>Bacilli</taxon>
        <taxon>Lactobacillales</taxon>
        <taxon>Lactobacillaceae</taxon>
        <taxon>Ligilactobacillus</taxon>
    </lineage>
</organism>
<name>A0A4Q1ZYW7_9LACO</name>
<feature type="compositionally biased region" description="Polar residues" evidence="1">
    <location>
        <begin position="77"/>
        <end position="86"/>
    </location>
</feature>
<proteinExistence type="predicted"/>
<gene>
    <name evidence="2" type="ORF">D6C19_11585</name>
</gene>
<protein>
    <submittedName>
        <fullName evidence="2">Uncharacterized protein</fullName>
    </submittedName>
</protein>
<evidence type="ECO:0000256" key="1">
    <source>
        <dbReference type="SAM" id="MobiDB-lite"/>
    </source>
</evidence>
<feature type="region of interest" description="Disordered" evidence="1">
    <location>
        <begin position="77"/>
        <end position="122"/>
    </location>
</feature>
<evidence type="ECO:0000313" key="3">
    <source>
        <dbReference type="Proteomes" id="UP000289316"/>
    </source>
</evidence>
<dbReference type="EMBL" id="QZFR01000159">
    <property type="protein sequence ID" value="RXV61210.1"/>
    <property type="molecule type" value="Genomic_DNA"/>
</dbReference>
<reference evidence="2 3" key="1">
    <citation type="submission" date="2018-09" db="EMBL/GenBank/DDBJ databases">
        <title>Murine metabolic-syndrome-specific gut microbial biobank.</title>
        <authorList>
            <person name="Liu C."/>
        </authorList>
    </citation>
    <scope>NUCLEOTIDE SEQUENCE [LARGE SCALE GENOMIC DNA]</scope>
    <source>
        <strain evidence="2 3">C-30</strain>
    </source>
</reference>
<dbReference type="RefSeq" id="WP_129303410.1">
    <property type="nucleotide sequence ID" value="NZ_QZFR01000159.1"/>
</dbReference>
<evidence type="ECO:0000313" key="2">
    <source>
        <dbReference type="EMBL" id="RXV61210.1"/>
    </source>
</evidence>